<feature type="transmembrane region" description="Helical" evidence="2">
    <location>
        <begin position="76"/>
        <end position="92"/>
    </location>
</feature>
<evidence type="ECO:0000256" key="3">
    <source>
        <dbReference type="SAM" id="SignalP"/>
    </source>
</evidence>
<keyword evidence="5" id="KW-1185">Reference proteome</keyword>
<dbReference type="Proteomes" id="UP000516134">
    <property type="component" value="Chromosome"/>
</dbReference>
<dbReference type="EMBL" id="CP060780">
    <property type="protein sequence ID" value="QNP42575.1"/>
    <property type="molecule type" value="Genomic_DNA"/>
</dbReference>
<name>A0ABX6SYR8_9SPHN</name>
<proteinExistence type="predicted"/>
<evidence type="ECO:0000313" key="5">
    <source>
        <dbReference type="Proteomes" id="UP000516134"/>
    </source>
</evidence>
<feature type="chain" id="PRO_5046130175" description="WGxxGxxG-CTERM domain-containing protein" evidence="3">
    <location>
        <begin position="21"/>
        <end position="97"/>
    </location>
</feature>
<evidence type="ECO:0008006" key="6">
    <source>
        <dbReference type="Google" id="ProtNLM"/>
    </source>
</evidence>
<dbReference type="RefSeq" id="WP_187714007.1">
    <property type="nucleotide sequence ID" value="NZ_BAABJC010000001.1"/>
</dbReference>
<feature type="region of interest" description="Disordered" evidence="1">
    <location>
        <begin position="55"/>
        <end position="74"/>
    </location>
</feature>
<evidence type="ECO:0000256" key="1">
    <source>
        <dbReference type="SAM" id="MobiDB-lite"/>
    </source>
</evidence>
<protein>
    <recommendedName>
        <fullName evidence="6">WGxxGxxG-CTERM domain-containing protein</fullName>
    </recommendedName>
</protein>
<keyword evidence="2" id="KW-0472">Membrane</keyword>
<sequence length="97" mass="9747">MRKVIVFALAAAISAAPAAAQNDTNAAVDANAAMTAAPADNVVAPTDLNAAPAETMTTEVTEPAPAPTHERKSGGGFPWGIVGLVGLVGLLGRKRRD</sequence>
<reference evidence="4 5" key="1">
    <citation type="submission" date="2020-08" db="EMBL/GenBank/DDBJ databases">
        <title>Genome sequence of Sphingomonas daechungensis KACC 18115T.</title>
        <authorList>
            <person name="Hyun D.-W."/>
            <person name="Bae J.-W."/>
        </authorList>
    </citation>
    <scope>NUCLEOTIDE SEQUENCE [LARGE SCALE GENOMIC DNA]</scope>
    <source>
        <strain evidence="4 5">KACC 18115</strain>
    </source>
</reference>
<keyword evidence="3" id="KW-0732">Signal</keyword>
<evidence type="ECO:0000313" key="4">
    <source>
        <dbReference type="EMBL" id="QNP42575.1"/>
    </source>
</evidence>
<feature type="signal peptide" evidence="3">
    <location>
        <begin position="1"/>
        <end position="20"/>
    </location>
</feature>
<keyword evidence="2" id="KW-0812">Transmembrane</keyword>
<accession>A0ABX6SYR8</accession>
<keyword evidence="2" id="KW-1133">Transmembrane helix</keyword>
<evidence type="ECO:0000256" key="2">
    <source>
        <dbReference type="SAM" id="Phobius"/>
    </source>
</evidence>
<gene>
    <name evidence="4" type="ORF">H9L15_10230</name>
</gene>
<organism evidence="4 5">
    <name type="scientific">Sphingomonas daechungensis</name>
    <dbReference type="NCBI Taxonomy" id="1176646"/>
    <lineage>
        <taxon>Bacteria</taxon>
        <taxon>Pseudomonadati</taxon>
        <taxon>Pseudomonadota</taxon>
        <taxon>Alphaproteobacteria</taxon>
        <taxon>Sphingomonadales</taxon>
        <taxon>Sphingomonadaceae</taxon>
        <taxon>Sphingomonas</taxon>
    </lineage>
</organism>
<dbReference type="NCBIfam" id="NF041742">
    <property type="entry name" value="WGxxGxxG_fam"/>
    <property type="match status" value="1"/>
</dbReference>